<protein>
    <submittedName>
        <fullName evidence="2">Uncharacterized protein</fullName>
    </submittedName>
</protein>
<sequence>MADSTAAAADAGICACCCIIIVSGLQTWCNLHAFGADGPSCCGGQRGCCGDRCASCFDHDDFDERLRKDQERKQDDKPISTQPPHTQEMTVQDQSECIDKPS</sequence>
<evidence type="ECO:0000313" key="2">
    <source>
        <dbReference type="EMBL" id="KIM62924.1"/>
    </source>
</evidence>
<evidence type="ECO:0000256" key="1">
    <source>
        <dbReference type="SAM" id="MobiDB-lite"/>
    </source>
</evidence>
<name>A0A0C3E362_9AGAM</name>
<dbReference type="HOGENOM" id="CLU_169130_1_0_1"/>
<accession>A0A0C3E362</accession>
<reference evidence="3" key="2">
    <citation type="submission" date="2015-01" db="EMBL/GenBank/DDBJ databases">
        <title>Evolutionary Origins and Diversification of the Mycorrhizal Mutualists.</title>
        <authorList>
            <consortium name="DOE Joint Genome Institute"/>
            <consortium name="Mycorrhizal Genomics Consortium"/>
            <person name="Kohler A."/>
            <person name="Kuo A."/>
            <person name="Nagy L.G."/>
            <person name="Floudas D."/>
            <person name="Copeland A."/>
            <person name="Barry K.W."/>
            <person name="Cichocki N."/>
            <person name="Veneault-Fourrey C."/>
            <person name="LaButti K."/>
            <person name="Lindquist E.A."/>
            <person name="Lipzen A."/>
            <person name="Lundell T."/>
            <person name="Morin E."/>
            <person name="Murat C."/>
            <person name="Riley R."/>
            <person name="Ohm R."/>
            <person name="Sun H."/>
            <person name="Tunlid A."/>
            <person name="Henrissat B."/>
            <person name="Grigoriev I.V."/>
            <person name="Hibbett D.S."/>
            <person name="Martin F."/>
        </authorList>
    </citation>
    <scope>NUCLEOTIDE SEQUENCE [LARGE SCALE GENOMIC DNA]</scope>
    <source>
        <strain evidence="3">Foug A</strain>
    </source>
</reference>
<proteinExistence type="predicted"/>
<dbReference type="OrthoDB" id="2608976at2759"/>
<reference evidence="2 3" key="1">
    <citation type="submission" date="2014-04" db="EMBL/GenBank/DDBJ databases">
        <authorList>
            <consortium name="DOE Joint Genome Institute"/>
            <person name="Kuo A."/>
            <person name="Kohler A."/>
            <person name="Nagy L.G."/>
            <person name="Floudas D."/>
            <person name="Copeland A."/>
            <person name="Barry K.W."/>
            <person name="Cichocki N."/>
            <person name="Veneault-Fourrey C."/>
            <person name="LaButti K."/>
            <person name="Lindquist E.A."/>
            <person name="Lipzen A."/>
            <person name="Lundell T."/>
            <person name="Morin E."/>
            <person name="Murat C."/>
            <person name="Sun H."/>
            <person name="Tunlid A."/>
            <person name="Henrissat B."/>
            <person name="Grigoriev I.V."/>
            <person name="Hibbett D.S."/>
            <person name="Martin F."/>
            <person name="Nordberg H.P."/>
            <person name="Cantor M.N."/>
            <person name="Hua S.X."/>
        </authorList>
    </citation>
    <scope>NUCLEOTIDE SEQUENCE [LARGE SCALE GENOMIC DNA]</scope>
    <source>
        <strain evidence="2 3">Foug A</strain>
    </source>
</reference>
<evidence type="ECO:0000313" key="3">
    <source>
        <dbReference type="Proteomes" id="UP000053989"/>
    </source>
</evidence>
<keyword evidence="3" id="KW-1185">Reference proteome</keyword>
<organism evidence="2 3">
    <name type="scientific">Scleroderma citrinum Foug A</name>
    <dbReference type="NCBI Taxonomy" id="1036808"/>
    <lineage>
        <taxon>Eukaryota</taxon>
        <taxon>Fungi</taxon>
        <taxon>Dikarya</taxon>
        <taxon>Basidiomycota</taxon>
        <taxon>Agaricomycotina</taxon>
        <taxon>Agaricomycetes</taxon>
        <taxon>Agaricomycetidae</taxon>
        <taxon>Boletales</taxon>
        <taxon>Sclerodermatineae</taxon>
        <taxon>Sclerodermataceae</taxon>
        <taxon>Scleroderma</taxon>
    </lineage>
</organism>
<dbReference type="EMBL" id="KN822039">
    <property type="protein sequence ID" value="KIM62924.1"/>
    <property type="molecule type" value="Genomic_DNA"/>
</dbReference>
<dbReference type="InParanoid" id="A0A0C3E362"/>
<feature type="region of interest" description="Disordered" evidence="1">
    <location>
        <begin position="67"/>
        <end position="102"/>
    </location>
</feature>
<feature type="compositionally biased region" description="Polar residues" evidence="1">
    <location>
        <begin position="79"/>
        <end position="95"/>
    </location>
</feature>
<dbReference type="AlphaFoldDB" id="A0A0C3E362"/>
<gene>
    <name evidence="2" type="ORF">SCLCIDRAFT_783122</name>
</gene>
<feature type="compositionally biased region" description="Basic and acidic residues" evidence="1">
    <location>
        <begin position="67"/>
        <end position="78"/>
    </location>
</feature>
<dbReference type="Proteomes" id="UP000053989">
    <property type="component" value="Unassembled WGS sequence"/>
</dbReference>